<feature type="region of interest" description="Disordered" evidence="1">
    <location>
        <begin position="458"/>
        <end position="643"/>
    </location>
</feature>
<dbReference type="Proteomes" id="UP001623592">
    <property type="component" value="Unassembled WGS sequence"/>
</dbReference>
<evidence type="ECO:0000313" key="4">
    <source>
        <dbReference type="Proteomes" id="UP001623592"/>
    </source>
</evidence>
<feature type="compositionally biased region" description="Polar residues" evidence="1">
    <location>
        <begin position="480"/>
        <end position="503"/>
    </location>
</feature>
<name>A0ABW8TG70_9CLOT</name>
<keyword evidence="2" id="KW-1133">Transmembrane helix</keyword>
<feature type="transmembrane region" description="Helical" evidence="2">
    <location>
        <begin position="78"/>
        <end position="97"/>
    </location>
</feature>
<evidence type="ECO:0000256" key="2">
    <source>
        <dbReference type="SAM" id="Phobius"/>
    </source>
</evidence>
<gene>
    <name evidence="3" type="ORF">ACJDT4_13965</name>
</gene>
<evidence type="ECO:0000256" key="1">
    <source>
        <dbReference type="SAM" id="MobiDB-lite"/>
    </source>
</evidence>
<feature type="transmembrane region" description="Helical" evidence="2">
    <location>
        <begin position="291"/>
        <end position="310"/>
    </location>
</feature>
<feature type="transmembrane region" description="Helical" evidence="2">
    <location>
        <begin position="190"/>
        <end position="210"/>
    </location>
</feature>
<dbReference type="EMBL" id="JBJIAA010000011">
    <property type="protein sequence ID" value="MFL0251523.1"/>
    <property type="molecule type" value="Genomic_DNA"/>
</dbReference>
<accession>A0ABW8TG70</accession>
<organism evidence="3 4">
    <name type="scientific">Clostridium neuense</name>
    <dbReference type="NCBI Taxonomy" id="1728934"/>
    <lineage>
        <taxon>Bacteria</taxon>
        <taxon>Bacillati</taxon>
        <taxon>Bacillota</taxon>
        <taxon>Clostridia</taxon>
        <taxon>Eubacteriales</taxon>
        <taxon>Clostridiaceae</taxon>
        <taxon>Clostridium</taxon>
    </lineage>
</organism>
<reference evidence="3 4" key="1">
    <citation type="submission" date="2024-11" db="EMBL/GenBank/DDBJ databases">
        <authorList>
            <person name="Heng Y.C."/>
            <person name="Lim A.C.H."/>
            <person name="Lee J.K.Y."/>
            <person name="Kittelmann S."/>
        </authorList>
    </citation>
    <scope>NUCLEOTIDE SEQUENCE [LARGE SCALE GENOMIC DNA]</scope>
    <source>
        <strain evidence="3 4">WILCCON 0114</strain>
    </source>
</reference>
<comment type="caution">
    <text evidence="3">The sequence shown here is derived from an EMBL/GenBank/DDBJ whole genome shotgun (WGS) entry which is preliminary data.</text>
</comment>
<feature type="compositionally biased region" description="Polar residues" evidence="1">
    <location>
        <begin position="616"/>
        <end position="631"/>
    </location>
</feature>
<proteinExistence type="predicted"/>
<keyword evidence="4" id="KW-1185">Reference proteome</keyword>
<feature type="transmembrane region" description="Helical" evidence="2">
    <location>
        <begin position="355"/>
        <end position="376"/>
    </location>
</feature>
<sequence>MDFMSHITTLALAASSTAPKFISDNNNGPTKIIYDYISAFGGVIIAFAIIMAGIKILLSAHKKDAREKAMDSLGKIIAGGFIIGVSLMLSGFIANIANQTGIEVINNNPTVKFDQNSNGDSSKDGSSNNNGTFVTRAVAGVIDEVPNKIFDFITDGTMGFESLDKLIFNTSSSGKSMPPFEDDEWHNLNYLYISICTIVAPLLLIMIAKTGVEMVLYSDSTSKKIDLKEELMRWFICAFLLGTAPFLVQGLFTFFNSFTDSLGTATKAIWGASNSGTQAGSGFAVSTFKNLVTDSVITTAIIHLLYAWLMVKINLVFISRKVVLAVMYAFTPIAIALWGINKRVHAASIWFGEMITNAAMQFCYAFTFTVMLVVLGTANWNKWILVLVWMSAVIKIADMLRNSLQGFFTRLAGVDEASLAGGVFGTVGSTFAGMAAAFGMSTNNKEFKGSSVGGKVLGETLGNNNSKKNKTQGNGGISANMPSSKDTPDVKTQNSSSPVNGTSAAEGGTVNTSSGLGGGGGNSGSGSTPDVKSPNTNGAAAMPITRKAKKTQLGVNNSGLNPDGTGRVSPDLGGGNSNEATGNPNDDLPPIIPADSSDSTDVTNGEKPGSSREGINPSQGGLSKSSSNKSTKPADFKKKSNEQALYNSMLADNLNREMAKSSRRSASGIVTGAMQAATMNDPTMKGFVQGAGNIAAGIQKRRAVARAINKTADQMQQLSGGKMTKQEALTTLFGDSKVNYLQSNFKGFKVLSNSNNKAANWANNKIAGGVNGAVNRVREVGSNKQKFAGDIAKGNNDGAAMDLAAAHPFNKLNDEDKTQIIAQTNPYTSMDGFNHWDDEEFNCDY</sequence>
<feature type="transmembrane region" description="Helical" evidence="2">
    <location>
        <begin position="231"/>
        <end position="252"/>
    </location>
</feature>
<protein>
    <submittedName>
        <fullName evidence="3">Uncharacterized protein</fullName>
    </submittedName>
</protein>
<keyword evidence="2" id="KW-0472">Membrane</keyword>
<evidence type="ECO:0000313" key="3">
    <source>
        <dbReference type="EMBL" id="MFL0251523.1"/>
    </source>
</evidence>
<feature type="transmembrane region" description="Helical" evidence="2">
    <location>
        <begin position="36"/>
        <end position="58"/>
    </location>
</feature>
<feature type="compositionally biased region" description="Gly residues" evidence="1">
    <location>
        <begin position="515"/>
        <end position="524"/>
    </location>
</feature>
<feature type="compositionally biased region" description="Basic and acidic residues" evidence="1">
    <location>
        <begin position="632"/>
        <end position="641"/>
    </location>
</feature>
<feature type="transmembrane region" description="Helical" evidence="2">
    <location>
        <begin position="322"/>
        <end position="340"/>
    </location>
</feature>
<keyword evidence="2" id="KW-0812">Transmembrane</keyword>
<dbReference type="RefSeq" id="WP_406788177.1">
    <property type="nucleotide sequence ID" value="NZ_JBJIAA010000011.1"/>
</dbReference>
<feature type="transmembrane region" description="Helical" evidence="2">
    <location>
        <begin position="383"/>
        <end position="400"/>
    </location>
</feature>